<evidence type="ECO:0008006" key="3">
    <source>
        <dbReference type="Google" id="ProtNLM"/>
    </source>
</evidence>
<accession>A0ABP8MZB2</accession>
<evidence type="ECO:0000313" key="2">
    <source>
        <dbReference type="Proteomes" id="UP001501410"/>
    </source>
</evidence>
<protein>
    <recommendedName>
        <fullName evidence="3">Lipoprotein</fullName>
    </recommendedName>
</protein>
<keyword evidence="2" id="KW-1185">Reference proteome</keyword>
<sequence>MKTIIPILLAVLAIGSCNKKQLCAGTETTAPATIQSITGPDRIAAGDTAAIVLTIAQPDNACIRSVEGRIVDMRDNYVQVGATVTVSPSGDEQCNCLQASGLKTLVYFTPETKGTYLFGTKQAEETIGNASPDTSVYILRVP</sequence>
<evidence type="ECO:0000313" key="1">
    <source>
        <dbReference type="EMBL" id="GAA4456796.1"/>
    </source>
</evidence>
<name>A0ABP8MZB2_9BACT</name>
<comment type="caution">
    <text evidence="1">The sequence shown here is derived from an EMBL/GenBank/DDBJ whole genome shotgun (WGS) entry which is preliminary data.</text>
</comment>
<dbReference type="PROSITE" id="PS51257">
    <property type="entry name" value="PROKAR_LIPOPROTEIN"/>
    <property type="match status" value="1"/>
</dbReference>
<organism evidence="1 2">
    <name type="scientific">Rurimicrobium arvi</name>
    <dbReference type="NCBI Taxonomy" id="2049916"/>
    <lineage>
        <taxon>Bacteria</taxon>
        <taxon>Pseudomonadati</taxon>
        <taxon>Bacteroidota</taxon>
        <taxon>Chitinophagia</taxon>
        <taxon>Chitinophagales</taxon>
        <taxon>Chitinophagaceae</taxon>
        <taxon>Rurimicrobium</taxon>
    </lineage>
</organism>
<gene>
    <name evidence="1" type="ORF">GCM10023092_22590</name>
</gene>
<reference evidence="2" key="1">
    <citation type="journal article" date="2019" name="Int. J. Syst. Evol. Microbiol.">
        <title>The Global Catalogue of Microorganisms (GCM) 10K type strain sequencing project: providing services to taxonomists for standard genome sequencing and annotation.</title>
        <authorList>
            <consortium name="The Broad Institute Genomics Platform"/>
            <consortium name="The Broad Institute Genome Sequencing Center for Infectious Disease"/>
            <person name="Wu L."/>
            <person name="Ma J."/>
        </authorList>
    </citation>
    <scope>NUCLEOTIDE SEQUENCE [LARGE SCALE GENOMIC DNA]</scope>
    <source>
        <strain evidence="2">JCM 31921</strain>
    </source>
</reference>
<dbReference type="EMBL" id="BAABEZ010000022">
    <property type="protein sequence ID" value="GAA4456796.1"/>
    <property type="molecule type" value="Genomic_DNA"/>
</dbReference>
<dbReference type="RefSeq" id="WP_344827026.1">
    <property type="nucleotide sequence ID" value="NZ_BAABEZ010000022.1"/>
</dbReference>
<proteinExistence type="predicted"/>
<dbReference type="Proteomes" id="UP001501410">
    <property type="component" value="Unassembled WGS sequence"/>
</dbReference>